<keyword evidence="7" id="KW-0998">Cell outer membrane</keyword>
<keyword evidence="9" id="KW-1185">Reference proteome</keyword>
<dbReference type="Proteomes" id="UP000054761">
    <property type="component" value="Unassembled WGS sequence"/>
</dbReference>
<comment type="subcellular location">
    <subcellularLocation>
        <location evidence="1">Cell outer membrane</location>
        <topology evidence="1">Multi-pass membrane protein</topology>
    </subcellularLocation>
</comment>
<protein>
    <submittedName>
        <fullName evidence="8">Outer membrane protein</fullName>
    </submittedName>
</protein>
<keyword evidence="5" id="KW-0732">Signal</keyword>
<dbReference type="PANTHER" id="PTHR35093:SF8">
    <property type="entry name" value="OUTER MEMBRANE PROTEIN NMB0088-RELATED"/>
    <property type="match status" value="1"/>
</dbReference>
<evidence type="ECO:0000256" key="4">
    <source>
        <dbReference type="ARBA" id="ARBA00022692"/>
    </source>
</evidence>
<evidence type="ECO:0000313" key="8">
    <source>
        <dbReference type="EMBL" id="KTD28121.1"/>
    </source>
</evidence>
<organism evidence="8 9">
    <name type="scientific">Legionella israelensis</name>
    <dbReference type="NCBI Taxonomy" id="454"/>
    <lineage>
        <taxon>Bacteria</taxon>
        <taxon>Pseudomonadati</taxon>
        <taxon>Pseudomonadota</taxon>
        <taxon>Gammaproteobacteria</taxon>
        <taxon>Legionellales</taxon>
        <taxon>Legionellaceae</taxon>
        <taxon>Legionella</taxon>
    </lineage>
</organism>
<dbReference type="GO" id="GO:0009279">
    <property type="term" value="C:cell outer membrane"/>
    <property type="evidence" value="ECO:0007669"/>
    <property type="project" value="UniProtKB-SubCell"/>
</dbReference>
<accession>A0A0W0W6Y0</accession>
<keyword evidence="6" id="KW-0472">Membrane</keyword>
<comment type="similarity">
    <text evidence="2">Belongs to the OmpP1/FadL family.</text>
</comment>
<dbReference type="GO" id="GO:0015483">
    <property type="term" value="F:long-chain fatty acid transporting porin activity"/>
    <property type="evidence" value="ECO:0007669"/>
    <property type="project" value="TreeGrafter"/>
</dbReference>
<name>A0A0W0W6Y0_9GAMM</name>
<reference evidence="8 9" key="1">
    <citation type="submission" date="2015-11" db="EMBL/GenBank/DDBJ databases">
        <title>Genomic analysis of 38 Legionella species identifies large and diverse effector repertoires.</title>
        <authorList>
            <person name="Burstein D."/>
            <person name="Amaro F."/>
            <person name="Zusman T."/>
            <person name="Lifshitz Z."/>
            <person name="Cohen O."/>
            <person name="Gilbert J.A."/>
            <person name="Pupko T."/>
            <person name="Shuman H.A."/>
            <person name="Segal G."/>
        </authorList>
    </citation>
    <scope>NUCLEOTIDE SEQUENCE [LARGE SCALE GENOMIC DNA]</scope>
    <source>
        <strain evidence="8 9">Bercovier 4</strain>
    </source>
</reference>
<sequence>MRKILTVFTVFLILFSLETKANVIQYFTGISYNNPAELAKIKKNELIFGGTGFYVDARFQGSVLNFNTGQYGQGVNHTRTTSLLPYGRIAQRFNEKLVFAIDVTQPFHSNLNWGDKAFTRYAATQNFLTDTDYSPKIAIALNQKIQVGGGINLNFLKNNEVNFALPTGPTTFSTLTNRTSAFGTGYNLGLNLVLTQTDFLGVAYYSKIKQRTRGYSRLAGMVSNNHTFTFFMPATTVLSYTHLFNKKWLMNVQAFYTEWDANQFVRLFNTAASPPNFVFPMLFDPSWAFLGVVRQQYSENLGLSLIGMLDIGPEQDHLRTIVFPSDRQYFIGIAGDYQIKKNTVIQLIYGHGFSNTQISNRVKVDGQTVPFTTGPVNINADVVDLRLKIQA</sequence>
<dbReference type="PATRIC" id="fig|454.4.peg.990"/>
<evidence type="ECO:0000313" key="9">
    <source>
        <dbReference type="Proteomes" id="UP000054761"/>
    </source>
</evidence>
<evidence type="ECO:0000256" key="2">
    <source>
        <dbReference type="ARBA" id="ARBA00008163"/>
    </source>
</evidence>
<dbReference type="AlphaFoldDB" id="A0A0W0W6Y0"/>
<evidence type="ECO:0000256" key="7">
    <source>
        <dbReference type="ARBA" id="ARBA00023237"/>
    </source>
</evidence>
<dbReference type="SUPFAM" id="SSF56935">
    <property type="entry name" value="Porins"/>
    <property type="match status" value="1"/>
</dbReference>
<comment type="caution">
    <text evidence="8">The sequence shown here is derived from an EMBL/GenBank/DDBJ whole genome shotgun (WGS) entry which is preliminary data.</text>
</comment>
<dbReference type="Pfam" id="PF03349">
    <property type="entry name" value="Toluene_X"/>
    <property type="match status" value="1"/>
</dbReference>
<dbReference type="RefSeq" id="WP_058501293.1">
    <property type="nucleotide sequence ID" value="NZ_CAAAJA010000044.1"/>
</dbReference>
<dbReference type="PANTHER" id="PTHR35093">
    <property type="entry name" value="OUTER MEMBRANE PROTEIN NMB0088-RELATED"/>
    <property type="match status" value="1"/>
</dbReference>
<evidence type="ECO:0000256" key="1">
    <source>
        <dbReference type="ARBA" id="ARBA00004571"/>
    </source>
</evidence>
<dbReference type="OrthoDB" id="5641522at2"/>
<keyword evidence="4" id="KW-0812">Transmembrane</keyword>
<dbReference type="STRING" id="454.Lisr_0924"/>
<dbReference type="EMBL" id="LNYH01000043">
    <property type="protein sequence ID" value="KTD28121.1"/>
    <property type="molecule type" value="Genomic_DNA"/>
</dbReference>
<keyword evidence="3" id="KW-1134">Transmembrane beta strand</keyword>
<dbReference type="Gene3D" id="2.40.160.60">
    <property type="entry name" value="Outer membrane protein transport protein (OMPP1/FadL/TodX)"/>
    <property type="match status" value="1"/>
</dbReference>
<dbReference type="InterPro" id="IPR005017">
    <property type="entry name" value="OMPP1/FadL/TodX"/>
</dbReference>
<evidence type="ECO:0000256" key="5">
    <source>
        <dbReference type="ARBA" id="ARBA00022729"/>
    </source>
</evidence>
<evidence type="ECO:0000256" key="6">
    <source>
        <dbReference type="ARBA" id="ARBA00023136"/>
    </source>
</evidence>
<proteinExistence type="inferred from homology"/>
<evidence type="ECO:0000256" key="3">
    <source>
        <dbReference type="ARBA" id="ARBA00022452"/>
    </source>
</evidence>
<gene>
    <name evidence="8" type="ORF">Lisr_0924</name>
</gene>